<dbReference type="GO" id="GO:0000166">
    <property type="term" value="F:nucleotide binding"/>
    <property type="evidence" value="ECO:0007669"/>
    <property type="project" value="InterPro"/>
</dbReference>
<evidence type="ECO:0000313" key="1">
    <source>
        <dbReference type="EMBL" id="TVX92128.1"/>
    </source>
</evidence>
<keyword evidence="1" id="KW-0548">Nucleotidyltransferase</keyword>
<dbReference type="GO" id="GO:0043752">
    <property type="term" value="F:adenosylcobinamide kinase activity"/>
    <property type="evidence" value="ECO:0007669"/>
    <property type="project" value="InterPro"/>
</dbReference>
<dbReference type="Proteomes" id="UP000318102">
    <property type="component" value="Unassembled WGS sequence"/>
</dbReference>
<organism evidence="1 2">
    <name type="scientific">Paenibacillus agilis</name>
    <dbReference type="NCBI Taxonomy" id="3020863"/>
    <lineage>
        <taxon>Bacteria</taxon>
        <taxon>Bacillati</taxon>
        <taxon>Bacillota</taxon>
        <taxon>Bacilli</taxon>
        <taxon>Bacillales</taxon>
        <taxon>Paenibacillaceae</taxon>
        <taxon>Paenibacillus</taxon>
    </lineage>
</organism>
<reference evidence="1 2" key="1">
    <citation type="submission" date="2019-07" db="EMBL/GenBank/DDBJ databases">
        <authorList>
            <person name="Kim J."/>
        </authorList>
    </citation>
    <scope>NUCLEOTIDE SEQUENCE [LARGE SCALE GENOMIC DNA]</scope>
    <source>
        <strain evidence="1 2">N4</strain>
    </source>
</reference>
<keyword evidence="1" id="KW-0808">Transferase</keyword>
<keyword evidence="2" id="KW-1185">Reference proteome</keyword>
<accession>A0A559IWW5</accession>
<dbReference type="AlphaFoldDB" id="A0A559IWW5"/>
<dbReference type="EMBL" id="VNJK01000001">
    <property type="protein sequence ID" value="TVX92128.1"/>
    <property type="molecule type" value="Genomic_DNA"/>
</dbReference>
<gene>
    <name evidence="1" type="ORF">FPZ44_03080</name>
</gene>
<dbReference type="GO" id="GO:0016779">
    <property type="term" value="F:nucleotidyltransferase activity"/>
    <property type="evidence" value="ECO:0007669"/>
    <property type="project" value="UniProtKB-KW"/>
</dbReference>
<name>A0A559IWW5_9BACL</name>
<sequence length="188" mass="21409">MIIGVTGHVASGKTSFVLRYAASFGREGLFVVVGSSSSPEQEAFEGERGFRWKTVKADTLLPQVMDVINRESNVFRADRRVVVIDGADRYFTAVHEQLLEQGNLSDDQYEQFMTEKRLLLEYAVSSYQGKLFVVTGDPGMITPFMTKRERCYHVQLAQFNRMLAEQSHQWFRMSAGLAHELRGNKFRG</sequence>
<dbReference type="UniPathway" id="UPA00148">
    <property type="reaction ID" value="UER00236"/>
</dbReference>
<dbReference type="RefSeq" id="WP_144987292.1">
    <property type="nucleotide sequence ID" value="NZ_VNJK01000001.1"/>
</dbReference>
<evidence type="ECO:0000313" key="2">
    <source>
        <dbReference type="Proteomes" id="UP000318102"/>
    </source>
</evidence>
<dbReference type="GO" id="GO:0009236">
    <property type="term" value="P:cobalamin biosynthetic process"/>
    <property type="evidence" value="ECO:0007669"/>
    <property type="project" value="UniProtKB-UniPathway"/>
</dbReference>
<dbReference type="SUPFAM" id="SSF52540">
    <property type="entry name" value="P-loop containing nucleoside triphosphate hydrolases"/>
    <property type="match status" value="1"/>
</dbReference>
<dbReference type="Pfam" id="PF02283">
    <property type="entry name" value="CobU"/>
    <property type="match status" value="1"/>
</dbReference>
<dbReference type="InterPro" id="IPR027417">
    <property type="entry name" value="P-loop_NTPase"/>
</dbReference>
<protein>
    <submittedName>
        <fullName evidence="1">Adenosylcobinamide-phosphate guanylyltransferase</fullName>
    </submittedName>
</protein>
<proteinExistence type="predicted"/>
<dbReference type="Gene3D" id="3.40.50.300">
    <property type="entry name" value="P-loop containing nucleotide triphosphate hydrolases"/>
    <property type="match status" value="1"/>
</dbReference>
<dbReference type="OrthoDB" id="2639509at2"/>
<comment type="caution">
    <text evidence="1">The sequence shown here is derived from an EMBL/GenBank/DDBJ whole genome shotgun (WGS) entry which is preliminary data.</text>
</comment>
<dbReference type="InterPro" id="IPR003203">
    <property type="entry name" value="CobU/CobP"/>
</dbReference>